<dbReference type="EMBL" id="CAJVQC010173677">
    <property type="protein sequence ID" value="CAG8850990.1"/>
    <property type="molecule type" value="Genomic_DNA"/>
</dbReference>
<accession>A0ACA9SYN7</accession>
<proteinExistence type="predicted"/>
<dbReference type="Proteomes" id="UP000789920">
    <property type="component" value="Unassembled WGS sequence"/>
</dbReference>
<protein>
    <submittedName>
        <fullName evidence="1">29919_t:CDS:1</fullName>
    </submittedName>
</protein>
<sequence length="52" mass="6200">FLLEDKWYQSKAYLERVRYGLQSQYKNPLGQEDTSENGVDRLLCLLPMQPHK</sequence>
<organism evidence="1 2">
    <name type="scientific">Racocetra persica</name>
    <dbReference type="NCBI Taxonomy" id="160502"/>
    <lineage>
        <taxon>Eukaryota</taxon>
        <taxon>Fungi</taxon>
        <taxon>Fungi incertae sedis</taxon>
        <taxon>Mucoromycota</taxon>
        <taxon>Glomeromycotina</taxon>
        <taxon>Glomeromycetes</taxon>
        <taxon>Diversisporales</taxon>
        <taxon>Gigasporaceae</taxon>
        <taxon>Racocetra</taxon>
    </lineage>
</organism>
<name>A0ACA9SYN7_9GLOM</name>
<keyword evidence="2" id="KW-1185">Reference proteome</keyword>
<evidence type="ECO:0000313" key="1">
    <source>
        <dbReference type="EMBL" id="CAG8850990.1"/>
    </source>
</evidence>
<reference evidence="1" key="1">
    <citation type="submission" date="2021-06" db="EMBL/GenBank/DDBJ databases">
        <authorList>
            <person name="Kallberg Y."/>
            <person name="Tangrot J."/>
            <person name="Rosling A."/>
        </authorList>
    </citation>
    <scope>NUCLEOTIDE SEQUENCE</scope>
    <source>
        <strain evidence="1">MA461A</strain>
    </source>
</reference>
<gene>
    <name evidence="1" type="ORF">RPERSI_LOCUS36355</name>
</gene>
<evidence type="ECO:0000313" key="2">
    <source>
        <dbReference type="Proteomes" id="UP000789920"/>
    </source>
</evidence>
<feature type="non-terminal residue" evidence="1">
    <location>
        <position position="52"/>
    </location>
</feature>
<feature type="non-terminal residue" evidence="1">
    <location>
        <position position="1"/>
    </location>
</feature>
<comment type="caution">
    <text evidence="1">The sequence shown here is derived from an EMBL/GenBank/DDBJ whole genome shotgun (WGS) entry which is preliminary data.</text>
</comment>